<evidence type="ECO:0000259" key="2">
    <source>
        <dbReference type="Pfam" id="PF13408"/>
    </source>
</evidence>
<dbReference type="Proteomes" id="UP001139104">
    <property type="component" value="Unassembled WGS sequence"/>
</dbReference>
<dbReference type="Pfam" id="PF13408">
    <property type="entry name" value="Zn_ribbon_recom"/>
    <property type="match status" value="1"/>
</dbReference>
<feature type="coiled-coil region" evidence="1">
    <location>
        <begin position="117"/>
        <end position="144"/>
    </location>
</feature>
<comment type="caution">
    <text evidence="3">The sequence shown here is derived from an EMBL/GenBank/DDBJ whole genome shotgun (WGS) entry which is preliminary data.</text>
</comment>
<sequence length="205" mass="22720">MLSGLLQCSSCGAGMVKHDNSSGRPRIRCSRVAESGCCDNKRRYYLDRIEAGVLDSLRAELDQPELIAEFVRTYHDERQRLAGANVRARAKDETRLGNIRAQMTRIVDMLAEGGAAFADMRGKMEALEQERREVEARLATADEQKVVVALHPQAVRRFREALDALSVALSNDRPLANQAFRELVAKVIVHPAPAGVEPKIEIIGN</sequence>
<feature type="domain" description="Recombinase zinc beta ribbon" evidence="2">
    <location>
        <begin position="1"/>
        <end position="58"/>
    </location>
</feature>
<keyword evidence="4" id="KW-1185">Reference proteome</keyword>
<dbReference type="PANTHER" id="PTHR30461:SF23">
    <property type="entry name" value="DNA RECOMBINASE-RELATED"/>
    <property type="match status" value="1"/>
</dbReference>
<organism evidence="3 4">
    <name type="scientific">Candidatus Rhodoblastus alkanivorans</name>
    <dbReference type="NCBI Taxonomy" id="2954117"/>
    <lineage>
        <taxon>Bacteria</taxon>
        <taxon>Pseudomonadati</taxon>
        <taxon>Pseudomonadota</taxon>
        <taxon>Alphaproteobacteria</taxon>
        <taxon>Hyphomicrobiales</taxon>
        <taxon>Rhodoblastaceae</taxon>
        <taxon>Rhodoblastus</taxon>
    </lineage>
</organism>
<proteinExistence type="predicted"/>
<dbReference type="InterPro" id="IPR050639">
    <property type="entry name" value="SSR_resolvase"/>
</dbReference>
<accession>A0ABS9Z3K8</accession>
<evidence type="ECO:0000313" key="3">
    <source>
        <dbReference type="EMBL" id="MCI4682259.1"/>
    </source>
</evidence>
<keyword evidence="1" id="KW-0175">Coiled coil</keyword>
<name>A0ABS9Z3K8_9HYPH</name>
<reference evidence="3" key="1">
    <citation type="journal article" date="2022" name="ISME J.">
        <title>Identification of active gaseous-alkane degraders at natural gas seeps.</title>
        <authorList>
            <person name="Farhan Ul Haque M."/>
            <person name="Hernandez M."/>
            <person name="Crombie A.T."/>
            <person name="Murrell J.C."/>
        </authorList>
    </citation>
    <scope>NUCLEOTIDE SEQUENCE</scope>
    <source>
        <strain evidence="3">PC2</strain>
    </source>
</reference>
<protein>
    <submittedName>
        <fullName evidence="3">Recombinase zinc beta ribbon domain-containing protein</fullName>
    </submittedName>
</protein>
<dbReference type="InterPro" id="IPR025827">
    <property type="entry name" value="Zn_ribbon_recom_dom"/>
</dbReference>
<dbReference type="PANTHER" id="PTHR30461">
    <property type="entry name" value="DNA-INVERTASE FROM LAMBDOID PROPHAGE"/>
    <property type="match status" value="1"/>
</dbReference>
<evidence type="ECO:0000313" key="4">
    <source>
        <dbReference type="Proteomes" id="UP001139104"/>
    </source>
</evidence>
<evidence type="ECO:0000256" key="1">
    <source>
        <dbReference type="SAM" id="Coils"/>
    </source>
</evidence>
<gene>
    <name evidence="3" type="ORF">K2U94_05715</name>
</gene>
<dbReference type="EMBL" id="JAIVFP010000001">
    <property type="protein sequence ID" value="MCI4682259.1"/>
    <property type="molecule type" value="Genomic_DNA"/>
</dbReference>